<keyword evidence="3" id="KW-1185">Reference proteome</keyword>
<dbReference type="EMBL" id="LN890534">
    <property type="protein sequence ID" value="CUS24610.1"/>
    <property type="molecule type" value="Genomic_DNA"/>
</dbReference>
<evidence type="ECO:0000313" key="3">
    <source>
        <dbReference type="Proteomes" id="UP000236544"/>
    </source>
</evidence>
<evidence type="ECO:0000313" key="2">
    <source>
        <dbReference type="EMBL" id="CUS24610.1"/>
    </source>
</evidence>
<accession>A0A0P1KXF4</accession>
<dbReference type="AlphaFoldDB" id="A0A0P1KXF4"/>
<proteinExistence type="predicted"/>
<name>A0A0P1KXF4_9SACH</name>
<dbReference type="Proteomes" id="UP000236544">
    <property type="component" value="Unassembled WGS sequence"/>
</dbReference>
<gene>
    <name evidence="2" type="ORF">LAQU0_S18e00166g</name>
</gene>
<organism evidence="2 3">
    <name type="scientific">Lachancea quebecensis</name>
    <dbReference type="NCBI Taxonomy" id="1654605"/>
    <lineage>
        <taxon>Eukaryota</taxon>
        <taxon>Fungi</taxon>
        <taxon>Dikarya</taxon>
        <taxon>Ascomycota</taxon>
        <taxon>Saccharomycotina</taxon>
        <taxon>Saccharomycetes</taxon>
        <taxon>Saccharomycetales</taxon>
        <taxon>Saccharomycetaceae</taxon>
        <taxon>Lachancea</taxon>
    </lineage>
</organism>
<protein>
    <submittedName>
        <fullName evidence="2">LAQU0S18e00166g1_1</fullName>
    </submittedName>
</protein>
<feature type="region of interest" description="Disordered" evidence="1">
    <location>
        <begin position="25"/>
        <end position="83"/>
    </location>
</feature>
<evidence type="ECO:0000256" key="1">
    <source>
        <dbReference type="SAM" id="MobiDB-lite"/>
    </source>
</evidence>
<sequence>MRAYVPGDEFSAVTCLDVTAQTLGHREGHSSGTRYRPVYPPARCGPQQRVSRKQRACRVISSPQHQKNPAATPATVRSARKPAGARVTTWRLAAVLRTRDRTPLWSHVHALPRSRSDSALTPLGQWRSPPHSFQAPLAAQTRCRRWRRLRSRPDHASSFLRRLPVARSNMP</sequence>
<reference evidence="3" key="1">
    <citation type="submission" date="2015-10" db="EMBL/GenBank/DDBJ databases">
        <authorList>
            <person name="Devillers H."/>
        </authorList>
    </citation>
    <scope>NUCLEOTIDE SEQUENCE [LARGE SCALE GENOMIC DNA]</scope>
</reference>